<feature type="chain" id="PRO_5002526286" evidence="1">
    <location>
        <begin position="17"/>
        <end position="378"/>
    </location>
</feature>
<dbReference type="OrthoDB" id="4173920at2759"/>
<feature type="signal peptide" evidence="1">
    <location>
        <begin position="1"/>
        <end position="16"/>
    </location>
</feature>
<reference evidence="2 3" key="1">
    <citation type="journal article" date="2014" name="Genome Biol. Evol.">
        <title>Comparative genomics and transcriptomics analyses reveal divergent lifestyle features of nematode endoparasitic fungus Hirsutella minnesotensis.</title>
        <authorList>
            <person name="Lai Y."/>
            <person name="Liu K."/>
            <person name="Zhang X."/>
            <person name="Zhang X."/>
            <person name="Li K."/>
            <person name="Wang N."/>
            <person name="Shu C."/>
            <person name="Wu Y."/>
            <person name="Wang C."/>
            <person name="Bushley K.E."/>
            <person name="Xiang M."/>
            <person name="Liu X."/>
        </authorList>
    </citation>
    <scope>NUCLEOTIDE SEQUENCE [LARGE SCALE GENOMIC DNA]</scope>
    <source>
        <strain evidence="2 3">3608</strain>
    </source>
</reference>
<organism evidence="2 3">
    <name type="scientific">Hirsutella minnesotensis 3608</name>
    <dbReference type="NCBI Taxonomy" id="1043627"/>
    <lineage>
        <taxon>Eukaryota</taxon>
        <taxon>Fungi</taxon>
        <taxon>Dikarya</taxon>
        <taxon>Ascomycota</taxon>
        <taxon>Pezizomycotina</taxon>
        <taxon>Sordariomycetes</taxon>
        <taxon>Hypocreomycetidae</taxon>
        <taxon>Hypocreales</taxon>
        <taxon>Ophiocordycipitaceae</taxon>
        <taxon>Hirsutella</taxon>
    </lineage>
</organism>
<dbReference type="AlphaFoldDB" id="A0A0F7ZKH5"/>
<keyword evidence="3" id="KW-1185">Reference proteome</keyword>
<name>A0A0F7ZKH5_9HYPO</name>
<keyword evidence="1" id="KW-0732">Signal</keyword>
<dbReference type="EMBL" id="KQ030519">
    <property type="protein sequence ID" value="KJZ75251.1"/>
    <property type="molecule type" value="Genomic_DNA"/>
</dbReference>
<evidence type="ECO:0000313" key="3">
    <source>
        <dbReference type="Proteomes" id="UP000054481"/>
    </source>
</evidence>
<dbReference type="Proteomes" id="UP000054481">
    <property type="component" value="Unassembled WGS sequence"/>
</dbReference>
<proteinExistence type="predicted"/>
<sequence length="378" mass="42051">MISGALLSVLVAGAYCGVVPRAEPGVVELDRVVNEHPDAKTLINLIKKSLPTGLSVYQDLSMPSVDGVDPFIFSVPEEKRRHFYMRKRMVRQDNNMEVSVVPNVDGESYPNFQKDKHPIELEQSTARTIVSKKGWLNEKSTEDSKTTAHAFNLGLMIEGIGGAGTMYSETVSNLQKQLNSINGENTIDNKVEEKKKITRDCPGRTRCTPQTWTFKQTIKGPCQDRPFLNSDAKELRLVSQVEAEKKLGLDYVAYSGAVSAADEDLKNIYEPMAGRYFERISGDRRAPRVAKPTNENGMSMMLPTLVRALNEKECLIEFTLSYPNGKPVTDRVLFAEPLDSPSESPKVAARDEGQPETKFIVVEDNLTEYLKSLNSPSA</sequence>
<accession>A0A0F7ZKH5</accession>
<evidence type="ECO:0000256" key="1">
    <source>
        <dbReference type="SAM" id="SignalP"/>
    </source>
</evidence>
<evidence type="ECO:0000313" key="2">
    <source>
        <dbReference type="EMBL" id="KJZ75251.1"/>
    </source>
</evidence>
<gene>
    <name evidence="2" type="ORF">HIM_05445</name>
</gene>
<protein>
    <submittedName>
        <fullName evidence="2">Uncharacterized protein</fullName>
    </submittedName>
</protein>